<dbReference type="InterPro" id="IPR007197">
    <property type="entry name" value="rSAM"/>
</dbReference>
<evidence type="ECO:0000259" key="7">
    <source>
        <dbReference type="PROSITE" id="PS51918"/>
    </source>
</evidence>
<reference evidence="8 9" key="1">
    <citation type="journal article" date="2016" name="Nat. Commun.">
        <title>Thousands of microbial genomes shed light on interconnected biogeochemical processes in an aquifer system.</title>
        <authorList>
            <person name="Anantharaman K."/>
            <person name="Brown C.T."/>
            <person name="Hug L.A."/>
            <person name="Sharon I."/>
            <person name="Castelle C.J."/>
            <person name="Probst A.J."/>
            <person name="Thomas B.C."/>
            <person name="Singh A."/>
            <person name="Wilkins M.J."/>
            <person name="Karaoz U."/>
            <person name="Brodie E.L."/>
            <person name="Williams K.H."/>
            <person name="Hubbard S.S."/>
            <person name="Banfield J.F."/>
        </authorList>
    </citation>
    <scope>NUCLEOTIDE SEQUENCE [LARGE SCALE GENOMIC DNA]</scope>
</reference>
<protein>
    <recommendedName>
        <fullName evidence="7">Radical SAM core domain-containing protein</fullName>
    </recommendedName>
</protein>
<dbReference type="InterPro" id="IPR013785">
    <property type="entry name" value="Aldolase_TIM"/>
</dbReference>
<dbReference type="SFLD" id="SFLDG01067">
    <property type="entry name" value="SPASM/twitch_domain_containing"/>
    <property type="match status" value="1"/>
</dbReference>
<dbReference type="SFLD" id="SFLDS00029">
    <property type="entry name" value="Radical_SAM"/>
    <property type="match status" value="1"/>
</dbReference>
<comment type="similarity">
    <text evidence="6">Belongs to the radical SAM superfamily. Anaerobic sulfatase-maturating enzyme family.</text>
</comment>
<comment type="cofactor">
    <cofactor evidence="1">
        <name>[4Fe-4S] cluster</name>
        <dbReference type="ChEBI" id="CHEBI:49883"/>
    </cofactor>
</comment>
<evidence type="ECO:0000256" key="2">
    <source>
        <dbReference type="ARBA" id="ARBA00022691"/>
    </source>
</evidence>
<dbReference type="SFLD" id="SFLDG01386">
    <property type="entry name" value="main_SPASM_domain-containing"/>
    <property type="match status" value="1"/>
</dbReference>
<organism evidence="8 9">
    <name type="scientific">Candidatus Yanofskybacteria bacterium RIFOXYD1_FULL_42_10</name>
    <dbReference type="NCBI Taxonomy" id="1802718"/>
    <lineage>
        <taxon>Bacteria</taxon>
        <taxon>Candidatus Yanofskyibacteriota</taxon>
    </lineage>
</organism>
<dbReference type="PANTHER" id="PTHR43273">
    <property type="entry name" value="ANAEROBIC SULFATASE-MATURATING ENZYME HOMOLOG ASLB-RELATED"/>
    <property type="match status" value="1"/>
</dbReference>
<gene>
    <name evidence="8" type="ORF">A2606_02050</name>
</gene>
<name>A0A1F8HUH0_9BACT</name>
<dbReference type="InterPro" id="IPR023867">
    <property type="entry name" value="Sulphatase_maturase_rSAM"/>
</dbReference>
<evidence type="ECO:0000256" key="4">
    <source>
        <dbReference type="ARBA" id="ARBA00023004"/>
    </source>
</evidence>
<dbReference type="EMBL" id="MGLG01000023">
    <property type="protein sequence ID" value="OGN41235.1"/>
    <property type="molecule type" value="Genomic_DNA"/>
</dbReference>
<evidence type="ECO:0000256" key="6">
    <source>
        <dbReference type="ARBA" id="ARBA00023601"/>
    </source>
</evidence>
<accession>A0A1F8HUH0</accession>
<keyword evidence="2" id="KW-0949">S-adenosyl-L-methionine</keyword>
<keyword evidence="3" id="KW-0479">Metal-binding</keyword>
<evidence type="ECO:0000313" key="8">
    <source>
        <dbReference type="EMBL" id="OGN41235.1"/>
    </source>
</evidence>
<keyword evidence="5" id="KW-0411">Iron-sulfur</keyword>
<dbReference type="Gene3D" id="3.20.20.70">
    <property type="entry name" value="Aldolase class I"/>
    <property type="match status" value="1"/>
</dbReference>
<dbReference type="CDD" id="cd01335">
    <property type="entry name" value="Radical_SAM"/>
    <property type="match status" value="1"/>
</dbReference>
<dbReference type="Pfam" id="PF04055">
    <property type="entry name" value="Radical_SAM"/>
    <property type="match status" value="1"/>
</dbReference>
<dbReference type="GO" id="GO:0051536">
    <property type="term" value="F:iron-sulfur cluster binding"/>
    <property type="evidence" value="ECO:0007669"/>
    <property type="project" value="UniProtKB-KW"/>
</dbReference>
<evidence type="ECO:0000256" key="5">
    <source>
        <dbReference type="ARBA" id="ARBA00023014"/>
    </source>
</evidence>
<comment type="caution">
    <text evidence="8">The sequence shown here is derived from an EMBL/GenBank/DDBJ whole genome shotgun (WGS) entry which is preliminary data.</text>
</comment>
<dbReference type="InterPro" id="IPR058240">
    <property type="entry name" value="rSAM_sf"/>
</dbReference>
<feature type="domain" description="Radical SAM core" evidence="7">
    <location>
        <begin position="69"/>
        <end position="286"/>
    </location>
</feature>
<evidence type="ECO:0000313" key="9">
    <source>
        <dbReference type="Proteomes" id="UP000178043"/>
    </source>
</evidence>
<dbReference type="GO" id="GO:0016491">
    <property type="term" value="F:oxidoreductase activity"/>
    <property type="evidence" value="ECO:0007669"/>
    <property type="project" value="InterPro"/>
</dbReference>
<evidence type="ECO:0000256" key="1">
    <source>
        <dbReference type="ARBA" id="ARBA00001966"/>
    </source>
</evidence>
<dbReference type="PANTHER" id="PTHR43273:SF3">
    <property type="entry name" value="ANAEROBIC SULFATASE-MATURATING ENZYME HOMOLOG ASLB-RELATED"/>
    <property type="match status" value="1"/>
</dbReference>
<proteinExistence type="inferred from homology"/>
<dbReference type="AlphaFoldDB" id="A0A1F8HUH0"/>
<dbReference type="GO" id="GO:0046872">
    <property type="term" value="F:metal ion binding"/>
    <property type="evidence" value="ECO:0007669"/>
    <property type="project" value="UniProtKB-KW"/>
</dbReference>
<dbReference type="SFLD" id="SFLDG01384">
    <property type="entry name" value="thioether_bond_formation_requi"/>
    <property type="match status" value="1"/>
</dbReference>
<dbReference type="InterPro" id="IPR023885">
    <property type="entry name" value="4Fe4S-binding_SPASM_dom"/>
</dbReference>
<dbReference type="Proteomes" id="UP000178043">
    <property type="component" value="Unassembled WGS sequence"/>
</dbReference>
<dbReference type="PROSITE" id="PS51918">
    <property type="entry name" value="RADICAL_SAM"/>
    <property type="match status" value="1"/>
</dbReference>
<dbReference type="SUPFAM" id="SSF102114">
    <property type="entry name" value="Radical SAM enzymes"/>
    <property type="match status" value="1"/>
</dbReference>
<sequence>MEATEIPVRLYADTLIVPDIDGVIAYGQASRKLARLSGNEPTINEYVALKQHGFFREIFHMPISSPTVEHVYKSLMLLCTRQCNLRCIYCYASATGNGQHMSVATAIEATQFYIAHTDRTLRVSFHGGGEPTLNMPVIHAVTDLILREATNRPTSFSIVTNGTADEKTLDWLIEKRFSFSLSWDGPPDIQNRNRPFIGGRGSANNLERTAEYLNAKNYPFFVRATLSPIDDVEKTLSYFARFGVKHLHIEPLFPHGREYPSLKFGQEASQAVYAPEAKDLIYMTISALNTADRLGISVDNSAIKNRLPRFRIGRFCGNIAAKSMVVTHDGRLTSCTEVIDMTDAASKIFFYGMGQTLESDCSMLNNILTRHTKNQPQCSVCPFRYSCGGGCAVKAYRQTGEFLGIDPVHCQYIKIIVPQLIKREATRRKI</sequence>
<dbReference type="NCBIfam" id="TIGR04085">
    <property type="entry name" value="rSAM_more_4Fe4S"/>
    <property type="match status" value="1"/>
</dbReference>
<keyword evidence="4" id="KW-0408">Iron</keyword>
<evidence type="ECO:0000256" key="3">
    <source>
        <dbReference type="ARBA" id="ARBA00022723"/>
    </source>
</evidence>